<dbReference type="Gene3D" id="1.10.420.10">
    <property type="entry name" value="Peroxidase, domain 2"/>
    <property type="match status" value="1"/>
</dbReference>
<evidence type="ECO:0000313" key="20">
    <source>
        <dbReference type="EnsemblPlants" id="Kaladp0091s0038.1.v1.1"/>
    </source>
</evidence>
<evidence type="ECO:0000256" key="18">
    <source>
        <dbReference type="RuleBase" id="RU362060"/>
    </source>
</evidence>
<dbReference type="InterPro" id="IPR000823">
    <property type="entry name" value="Peroxidase_pln"/>
</dbReference>
<feature type="disulfide bond" evidence="17">
    <location>
        <begin position="37"/>
        <end position="118"/>
    </location>
</feature>
<feature type="disulfide bond" evidence="17">
    <location>
        <begin position="70"/>
        <end position="75"/>
    </location>
</feature>
<name>A0A7N0UWK8_KALFE</name>
<dbReference type="FunFam" id="1.10.520.10:FF:000008">
    <property type="entry name" value="Peroxidase"/>
    <property type="match status" value="1"/>
</dbReference>
<proteinExistence type="inferred from homology"/>
<feature type="binding site" evidence="14">
    <location>
        <position position="166"/>
    </location>
    <ligand>
        <name>substrate</name>
    </ligand>
</feature>
<feature type="site" description="Transition state stabilizer" evidence="16">
    <location>
        <position position="64"/>
    </location>
</feature>
<feature type="binding site" evidence="15">
    <location>
        <position position="257"/>
    </location>
    <ligand>
        <name>Ca(2+)</name>
        <dbReference type="ChEBI" id="CHEBI:29108"/>
        <label>2</label>
    </ligand>
</feature>
<evidence type="ECO:0000256" key="2">
    <source>
        <dbReference type="ARBA" id="ARBA00002322"/>
    </source>
</evidence>
<dbReference type="InterPro" id="IPR033905">
    <property type="entry name" value="Secretory_peroxidase"/>
</dbReference>
<comment type="catalytic activity">
    <reaction evidence="1 18">
        <text>2 a phenolic donor + H2O2 = 2 a phenolic radical donor + 2 H2O</text>
        <dbReference type="Rhea" id="RHEA:56136"/>
        <dbReference type="ChEBI" id="CHEBI:15377"/>
        <dbReference type="ChEBI" id="CHEBI:16240"/>
        <dbReference type="ChEBI" id="CHEBI:139520"/>
        <dbReference type="ChEBI" id="CHEBI:139521"/>
        <dbReference type="EC" id="1.11.1.7"/>
    </reaction>
</comment>
<dbReference type="PRINTS" id="PR00458">
    <property type="entry name" value="PEROXIDASE"/>
</dbReference>
<evidence type="ECO:0000256" key="13">
    <source>
        <dbReference type="PIRSR" id="PIRSR600823-1"/>
    </source>
</evidence>
<feature type="binding site" evidence="15">
    <location>
        <position position="197"/>
    </location>
    <ligand>
        <name>Ca(2+)</name>
        <dbReference type="ChEBI" id="CHEBI:29108"/>
        <label>2</label>
    </ligand>
</feature>
<organism evidence="20 21">
    <name type="scientific">Kalanchoe fedtschenkoi</name>
    <name type="common">Lavender scallops</name>
    <name type="synonym">South American air plant</name>
    <dbReference type="NCBI Taxonomy" id="63787"/>
    <lineage>
        <taxon>Eukaryota</taxon>
        <taxon>Viridiplantae</taxon>
        <taxon>Streptophyta</taxon>
        <taxon>Embryophyta</taxon>
        <taxon>Tracheophyta</taxon>
        <taxon>Spermatophyta</taxon>
        <taxon>Magnoliopsida</taxon>
        <taxon>eudicotyledons</taxon>
        <taxon>Gunneridae</taxon>
        <taxon>Pentapetalae</taxon>
        <taxon>Saxifragales</taxon>
        <taxon>Crassulaceae</taxon>
        <taxon>Kalanchoe</taxon>
    </lineage>
</organism>
<dbReference type="Pfam" id="PF00141">
    <property type="entry name" value="peroxidase"/>
    <property type="match status" value="1"/>
</dbReference>
<keyword evidence="11 17" id="KW-1015">Disulfide bond</keyword>
<evidence type="ECO:0000313" key="21">
    <source>
        <dbReference type="Proteomes" id="UP000594263"/>
    </source>
</evidence>
<keyword evidence="12 18" id="KW-0376">Hydrogen peroxide</keyword>
<comment type="similarity">
    <text evidence="3">Belongs to the peroxidase family. Ascorbate peroxidase subfamily.</text>
</comment>
<dbReference type="Gramene" id="Kaladp0091s0038.1.v1.1">
    <property type="protein sequence ID" value="Kaladp0091s0038.1.v1.1"/>
    <property type="gene ID" value="Kaladp0091s0038.v1.1"/>
</dbReference>
<dbReference type="CDD" id="cd00693">
    <property type="entry name" value="secretory_peroxidase"/>
    <property type="match status" value="1"/>
</dbReference>
<comment type="subcellular location">
    <subcellularLocation>
        <location evidence="18">Secreted</location>
    </subcellularLocation>
</comment>
<dbReference type="GO" id="GO:0046872">
    <property type="term" value="F:metal ion binding"/>
    <property type="evidence" value="ECO:0007669"/>
    <property type="project" value="UniProtKB-UniRule"/>
</dbReference>
<feature type="binding site" evidence="15">
    <location>
        <position position="90"/>
    </location>
    <ligand>
        <name>Ca(2+)</name>
        <dbReference type="ChEBI" id="CHEBI:29108"/>
        <label>1</label>
    </ligand>
</feature>
<evidence type="ECO:0000256" key="10">
    <source>
        <dbReference type="ARBA" id="ARBA00023004"/>
    </source>
</evidence>
<dbReference type="AlphaFoldDB" id="A0A7N0UWK8"/>
<dbReference type="PROSITE" id="PS00435">
    <property type="entry name" value="PEROXIDASE_1"/>
    <property type="match status" value="1"/>
</dbReference>
<feature type="binding site" evidence="15">
    <location>
        <position position="69"/>
    </location>
    <ligand>
        <name>Ca(2+)</name>
        <dbReference type="ChEBI" id="CHEBI:29108"/>
        <label>1</label>
    </ligand>
</feature>
<dbReference type="GO" id="GO:0042744">
    <property type="term" value="P:hydrogen peroxide catabolic process"/>
    <property type="evidence" value="ECO:0007669"/>
    <property type="project" value="UniProtKB-KW"/>
</dbReference>
<keyword evidence="7 18" id="KW-0349">Heme</keyword>
<feature type="binding site" evidence="15">
    <location>
        <position position="252"/>
    </location>
    <ligand>
        <name>Ca(2+)</name>
        <dbReference type="ChEBI" id="CHEBI:29108"/>
        <label>2</label>
    </ligand>
</feature>
<dbReference type="FunFam" id="1.10.420.10:FF:000001">
    <property type="entry name" value="Peroxidase"/>
    <property type="match status" value="1"/>
</dbReference>
<keyword evidence="9 18" id="KW-0560">Oxidoreductase</keyword>
<feature type="active site" description="Proton acceptor" evidence="13">
    <location>
        <position position="68"/>
    </location>
</feature>
<evidence type="ECO:0000256" key="15">
    <source>
        <dbReference type="PIRSR" id="PIRSR600823-3"/>
    </source>
</evidence>
<evidence type="ECO:0000256" key="17">
    <source>
        <dbReference type="PIRSR" id="PIRSR600823-5"/>
    </source>
</evidence>
<keyword evidence="5 18" id="KW-0964">Secreted</keyword>
<feature type="disulfide bond" evidence="17">
    <location>
        <begin position="203"/>
        <end position="235"/>
    </location>
</feature>
<dbReference type="EC" id="1.11.1.7" evidence="4 18"/>
<dbReference type="Proteomes" id="UP000594263">
    <property type="component" value="Unplaced"/>
</dbReference>
<evidence type="ECO:0000256" key="4">
    <source>
        <dbReference type="ARBA" id="ARBA00012313"/>
    </source>
</evidence>
<evidence type="ECO:0000256" key="12">
    <source>
        <dbReference type="ARBA" id="ARBA00023324"/>
    </source>
</evidence>
<dbReference type="OMA" id="RSCAGYR"/>
<dbReference type="InterPro" id="IPR002016">
    <property type="entry name" value="Haem_peroxidase"/>
</dbReference>
<comment type="cofactor">
    <cofactor evidence="15 18">
        <name>heme b</name>
        <dbReference type="ChEBI" id="CHEBI:60344"/>
    </cofactor>
    <text evidence="15 18">Binds 1 heme b (iron(II)-protoporphyrin IX) group per subunit.</text>
</comment>
<dbReference type="GO" id="GO:0006979">
    <property type="term" value="P:response to oxidative stress"/>
    <property type="evidence" value="ECO:0007669"/>
    <property type="project" value="UniProtKB-UniRule"/>
</dbReference>
<keyword evidence="21" id="KW-1185">Reference proteome</keyword>
<keyword evidence="8 15" id="KW-0479">Metal-binding</keyword>
<dbReference type="InterPro" id="IPR010255">
    <property type="entry name" value="Haem_peroxidase_sf"/>
</dbReference>
<comment type="similarity">
    <text evidence="18">Belongs to the peroxidase family. Classical plant (class III) peroxidase subfamily.</text>
</comment>
<sequence>MAYSQFPLPLLIALITSSAVLPLSRSQLSESYYQTTCPKFEQIVADVVTNKQISTPTTAAGALRLIVHDCFVEGCDASILISSNAFNTAERDAEINLALPGDAFDVVVRAKTAIELECPGVVSCADIVALATRNLVNMVGGPFYKVPFGRKDGLISQAACVEGNLPRTNWTMTQIINFFAAKGFTIGEMVALTGGHTIGFSHCKEFANRIFNFSPTSQYDPALNPKYAERLKQMCANYKVDTGMSAFNDVMTPGKFDNMYFQNLRNGLGLLTTDTELYADPRTRPFVDRYAEDQKAFFEDSEFLMNDYE</sequence>
<evidence type="ECO:0000259" key="19">
    <source>
        <dbReference type="PROSITE" id="PS50873"/>
    </source>
</evidence>
<feature type="binding site" evidence="15">
    <location>
        <position position="76"/>
    </location>
    <ligand>
        <name>Ca(2+)</name>
        <dbReference type="ChEBI" id="CHEBI:29108"/>
        <label>1</label>
    </ligand>
</feature>
<keyword evidence="18" id="KW-0732">Signal</keyword>
<reference evidence="20" key="1">
    <citation type="submission" date="2021-01" db="UniProtKB">
        <authorList>
            <consortium name="EnsemblPlants"/>
        </authorList>
    </citation>
    <scope>IDENTIFICATION</scope>
</reference>
<evidence type="ECO:0000256" key="14">
    <source>
        <dbReference type="PIRSR" id="PIRSR600823-2"/>
    </source>
</evidence>
<evidence type="ECO:0000256" key="7">
    <source>
        <dbReference type="ARBA" id="ARBA00022617"/>
    </source>
</evidence>
<dbReference type="GO" id="GO:0140825">
    <property type="term" value="F:lactoperoxidase activity"/>
    <property type="evidence" value="ECO:0007669"/>
    <property type="project" value="UniProtKB-EC"/>
</dbReference>
<evidence type="ECO:0000256" key="3">
    <source>
        <dbReference type="ARBA" id="ARBA00006873"/>
    </source>
</evidence>
<keyword evidence="6 18" id="KW-0575">Peroxidase</keyword>
<evidence type="ECO:0000256" key="1">
    <source>
        <dbReference type="ARBA" id="ARBA00000189"/>
    </source>
</evidence>
<accession>A0A7N0UWK8</accession>
<evidence type="ECO:0000256" key="5">
    <source>
        <dbReference type="ARBA" id="ARBA00022525"/>
    </source>
</evidence>
<dbReference type="PANTHER" id="PTHR31517:SF17">
    <property type="entry name" value="PEROXIDASE 6"/>
    <property type="match status" value="1"/>
</dbReference>
<dbReference type="EnsemblPlants" id="Kaladp0091s0038.1.v1.1">
    <property type="protein sequence ID" value="Kaladp0091s0038.1.v1.1"/>
    <property type="gene ID" value="Kaladp0091s0038.v1.1"/>
</dbReference>
<protein>
    <recommendedName>
        <fullName evidence="4 18">Peroxidase</fullName>
        <ecNumber evidence="4 18">1.11.1.7</ecNumber>
    </recommendedName>
</protein>
<evidence type="ECO:0000256" key="16">
    <source>
        <dbReference type="PIRSR" id="PIRSR600823-4"/>
    </source>
</evidence>
<dbReference type="InterPro" id="IPR019793">
    <property type="entry name" value="Peroxidases_heam-ligand_BS"/>
</dbReference>
<evidence type="ECO:0000256" key="8">
    <source>
        <dbReference type="ARBA" id="ARBA00022723"/>
    </source>
</evidence>
<feature type="chain" id="PRO_5029945912" description="Peroxidase" evidence="18">
    <location>
        <begin position="27"/>
        <end position="309"/>
    </location>
</feature>
<feature type="binding site" evidence="15">
    <location>
        <position position="78"/>
    </location>
    <ligand>
        <name>Ca(2+)</name>
        <dbReference type="ChEBI" id="CHEBI:29108"/>
        <label>1</label>
    </ligand>
</feature>
<dbReference type="GO" id="GO:0005576">
    <property type="term" value="C:extracellular region"/>
    <property type="evidence" value="ECO:0007669"/>
    <property type="project" value="UniProtKB-SubCell"/>
</dbReference>
<dbReference type="GO" id="GO:0020037">
    <property type="term" value="F:heme binding"/>
    <property type="evidence" value="ECO:0007669"/>
    <property type="project" value="UniProtKB-UniRule"/>
</dbReference>
<feature type="signal peptide" evidence="18">
    <location>
        <begin position="1"/>
        <end position="26"/>
    </location>
</feature>
<evidence type="ECO:0000256" key="6">
    <source>
        <dbReference type="ARBA" id="ARBA00022559"/>
    </source>
</evidence>
<dbReference type="Gene3D" id="1.10.520.10">
    <property type="match status" value="1"/>
</dbReference>
<feature type="binding site" evidence="15">
    <location>
        <position position="249"/>
    </location>
    <ligand>
        <name>Ca(2+)</name>
        <dbReference type="ChEBI" id="CHEBI:29108"/>
        <label>2</label>
    </ligand>
</feature>
<evidence type="ECO:0000256" key="9">
    <source>
        <dbReference type="ARBA" id="ARBA00023002"/>
    </source>
</evidence>
<feature type="binding site" evidence="15">
    <location>
        <position position="74"/>
    </location>
    <ligand>
        <name>Ca(2+)</name>
        <dbReference type="ChEBI" id="CHEBI:29108"/>
        <label>1</label>
    </ligand>
</feature>
<dbReference type="SUPFAM" id="SSF48113">
    <property type="entry name" value="Heme-dependent peroxidases"/>
    <property type="match status" value="1"/>
</dbReference>
<keyword evidence="15 18" id="KW-0106">Calcium</keyword>
<feature type="binding site" description="axial binding residue" evidence="15">
    <location>
        <position position="196"/>
    </location>
    <ligand>
        <name>heme b</name>
        <dbReference type="ChEBI" id="CHEBI:60344"/>
    </ligand>
    <ligandPart>
        <name>Fe</name>
        <dbReference type="ChEBI" id="CHEBI:18248"/>
    </ligandPart>
</feature>
<comment type="cofactor">
    <cofactor evidence="15 18">
        <name>Ca(2+)</name>
        <dbReference type="ChEBI" id="CHEBI:29108"/>
    </cofactor>
    <text evidence="15 18">Binds 2 calcium ions per subunit.</text>
</comment>
<dbReference type="PRINTS" id="PR00461">
    <property type="entry name" value="PLPEROXIDASE"/>
</dbReference>
<comment type="function">
    <text evidence="2">Removal of H(2)O(2), oxidation of toxic reductants, biosynthesis and degradation of lignin, suberization, auxin catabolism, response to environmental stresses such as wounding, pathogen attack and oxidative stress. These functions might be dependent on each isozyme/isoform in each plant tissue.</text>
</comment>
<feature type="binding site" evidence="15">
    <location>
        <position position="72"/>
    </location>
    <ligand>
        <name>Ca(2+)</name>
        <dbReference type="ChEBI" id="CHEBI:29108"/>
        <label>1</label>
    </ligand>
</feature>
<dbReference type="PROSITE" id="PS50873">
    <property type="entry name" value="PEROXIDASE_4"/>
    <property type="match status" value="1"/>
</dbReference>
<dbReference type="PANTHER" id="PTHR31517">
    <property type="match status" value="1"/>
</dbReference>
<feature type="domain" description="Plant heme peroxidase family profile" evidence="19">
    <location>
        <begin position="27"/>
        <end position="309"/>
    </location>
</feature>
<keyword evidence="10 15" id="KW-0408">Iron</keyword>
<evidence type="ECO:0000256" key="11">
    <source>
        <dbReference type="ARBA" id="ARBA00023157"/>
    </source>
</evidence>